<dbReference type="OrthoDB" id="1669814at2759"/>
<dbReference type="EMBL" id="KV441557">
    <property type="protein sequence ID" value="OAG01562.1"/>
    <property type="molecule type" value="Genomic_DNA"/>
</dbReference>
<dbReference type="STRING" id="1460663.A0A177C3V3"/>
<dbReference type="InParanoid" id="A0A177C3V3"/>
<evidence type="ECO:0000313" key="4">
    <source>
        <dbReference type="EMBL" id="OAG01562.1"/>
    </source>
</evidence>
<dbReference type="Pfam" id="PF00106">
    <property type="entry name" value="adh_short"/>
    <property type="match status" value="1"/>
</dbReference>
<accession>A0A177C3V3</accession>
<reference evidence="4 5" key="1">
    <citation type="submission" date="2016-05" db="EMBL/GenBank/DDBJ databases">
        <title>Comparative analysis of secretome profiles of manganese(II)-oxidizing ascomycete fungi.</title>
        <authorList>
            <consortium name="DOE Joint Genome Institute"/>
            <person name="Zeiner C.A."/>
            <person name="Purvine S.O."/>
            <person name="Zink E.M."/>
            <person name="Wu S."/>
            <person name="Pasa-Tolic L."/>
            <person name="Chaput D.L."/>
            <person name="Haridas S."/>
            <person name="Grigoriev I.V."/>
            <person name="Santelli C.M."/>
            <person name="Hansel C.M."/>
        </authorList>
    </citation>
    <scope>NUCLEOTIDE SEQUENCE [LARGE SCALE GENOMIC DNA]</scope>
    <source>
        <strain evidence="4 5">AP3s5-JAC2a</strain>
    </source>
</reference>
<evidence type="ECO:0000256" key="1">
    <source>
        <dbReference type="ARBA" id="ARBA00006484"/>
    </source>
</evidence>
<dbReference type="GO" id="GO:0050664">
    <property type="term" value="F:oxidoreductase activity, acting on NAD(P)H, oxygen as acceptor"/>
    <property type="evidence" value="ECO:0007669"/>
    <property type="project" value="TreeGrafter"/>
</dbReference>
<dbReference type="PANTHER" id="PTHR43008:SF4">
    <property type="entry name" value="CHAIN DEHYDROGENASE, PUTATIVE (AFU_ORTHOLOGUE AFUA_4G08710)-RELATED"/>
    <property type="match status" value="1"/>
</dbReference>
<evidence type="ECO:0000313" key="5">
    <source>
        <dbReference type="Proteomes" id="UP000077069"/>
    </source>
</evidence>
<dbReference type="PROSITE" id="PS00061">
    <property type="entry name" value="ADH_SHORT"/>
    <property type="match status" value="1"/>
</dbReference>
<dbReference type="InterPro" id="IPR036291">
    <property type="entry name" value="NAD(P)-bd_dom_sf"/>
</dbReference>
<dbReference type="PANTHER" id="PTHR43008">
    <property type="entry name" value="BENZIL REDUCTASE"/>
    <property type="match status" value="1"/>
</dbReference>
<dbReference type="PRINTS" id="PR00081">
    <property type="entry name" value="GDHRDH"/>
</dbReference>
<dbReference type="GeneID" id="28760326"/>
<dbReference type="Proteomes" id="UP000077069">
    <property type="component" value="Unassembled WGS sequence"/>
</dbReference>
<proteinExistence type="inferred from homology"/>
<comment type="similarity">
    <text evidence="1">Belongs to the short-chain dehydrogenases/reductases (SDR) family.</text>
</comment>
<keyword evidence="2" id="KW-0521">NADP</keyword>
<organism evidence="4 5">
    <name type="scientific">Paraphaeosphaeria sporulosa</name>
    <dbReference type="NCBI Taxonomy" id="1460663"/>
    <lineage>
        <taxon>Eukaryota</taxon>
        <taxon>Fungi</taxon>
        <taxon>Dikarya</taxon>
        <taxon>Ascomycota</taxon>
        <taxon>Pezizomycotina</taxon>
        <taxon>Dothideomycetes</taxon>
        <taxon>Pleosporomycetidae</taxon>
        <taxon>Pleosporales</taxon>
        <taxon>Massarineae</taxon>
        <taxon>Didymosphaeriaceae</taxon>
        <taxon>Paraphaeosphaeria</taxon>
    </lineage>
</organism>
<dbReference type="AlphaFoldDB" id="A0A177C3V3"/>
<gene>
    <name evidence="4" type="ORF">CC84DRAFT_1153475</name>
</gene>
<dbReference type="Gene3D" id="3.40.50.720">
    <property type="entry name" value="NAD(P)-binding Rossmann-like Domain"/>
    <property type="match status" value="1"/>
</dbReference>
<keyword evidence="5" id="KW-1185">Reference proteome</keyword>
<dbReference type="SUPFAM" id="SSF51735">
    <property type="entry name" value="NAD(P)-binding Rossmann-fold domains"/>
    <property type="match status" value="1"/>
</dbReference>
<name>A0A177C3V3_9PLEO</name>
<keyword evidence="3" id="KW-0560">Oxidoreductase</keyword>
<evidence type="ECO:0000256" key="3">
    <source>
        <dbReference type="ARBA" id="ARBA00023002"/>
    </source>
</evidence>
<dbReference type="GO" id="GO:0016616">
    <property type="term" value="F:oxidoreductase activity, acting on the CH-OH group of donors, NAD or NADP as acceptor"/>
    <property type="evidence" value="ECO:0007669"/>
    <property type="project" value="UniProtKB-ARBA"/>
</dbReference>
<evidence type="ECO:0000256" key="2">
    <source>
        <dbReference type="ARBA" id="ARBA00022857"/>
    </source>
</evidence>
<dbReference type="RefSeq" id="XP_018031927.1">
    <property type="nucleotide sequence ID" value="XM_018176840.1"/>
</dbReference>
<dbReference type="InterPro" id="IPR002347">
    <property type="entry name" value="SDR_fam"/>
</dbReference>
<sequence length="288" mass="30749">MTQPAPIDLPTKDLFRLDGRTIVISGGLGAVGSTVGKAILESGGDVFFIDLAPEPAGALWSNIEATAFANGTKAWYHPLDVTQADAFPLVFDTIREQIRHPLRGLVACTGISGVCDAASYPIDAFRKILDVNIAGTFLTAQAVGKEIHRANVAGSFVLIASMSGWNSNKGINTAAYNASKSAVHQLGRSLAAEWGHPQNTFAYYPAGQANREVHPPIRVNTISPGHIETALTKEAQETGLVDDWAKQNMLGRISQVEEYRAAVLFLLADGSSYMTGADLRIDGGHCSW</sequence>
<protein>
    <submittedName>
        <fullName evidence="4">NAD(P)-binding protein</fullName>
    </submittedName>
</protein>
<dbReference type="InterPro" id="IPR020904">
    <property type="entry name" value="Sc_DH/Rdtase_CS"/>
</dbReference>